<sequence length="171" mass="18987">MSSHVGTSLPLVLEKVQNATVMEGERVVLRCRALNDPNATSRWIKRNSDSANAIKYSGTELVIENATVADTGIYICMVRNHIWLKLVDVWVTVKQTTTSSINTTNTEPPTTTITTTTTTAGLQICYNVHPQTASEVQRKVHERIRNVPLIGQGIKYKSLFVNQSSLEPNTF</sequence>
<keyword evidence="3" id="KW-1185">Reference proteome</keyword>
<proteinExistence type="predicted"/>
<dbReference type="AlphaFoldDB" id="A0A8W8M892"/>
<feature type="domain" description="Ig-like" evidence="1">
    <location>
        <begin position="10"/>
        <end position="102"/>
    </location>
</feature>
<accession>A0A8W8M892</accession>
<evidence type="ECO:0000313" key="2">
    <source>
        <dbReference type="EnsemblMetazoa" id="G32240.1:cds"/>
    </source>
</evidence>
<reference evidence="2" key="1">
    <citation type="submission" date="2022-08" db="UniProtKB">
        <authorList>
            <consortium name="EnsemblMetazoa"/>
        </authorList>
    </citation>
    <scope>IDENTIFICATION</scope>
    <source>
        <strain evidence="2">05x7-T-G4-1.051#20</strain>
    </source>
</reference>
<dbReference type="SUPFAM" id="SSF48726">
    <property type="entry name" value="Immunoglobulin"/>
    <property type="match status" value="1"/>
</dbReference>
<evidence type="ECO:0000313" key="3">
    <source>
        <dbReference type="Proteomes" id="UP000005408"/>
    </source>
</evidence>
<dbReference type="Gene3D" id="2.60.40.10">
    <property type="entry name" value="Immunoglobulins"/>
    <property type="match status" value="1"/>
</dbReference>
<dbReference type="SMART" id="SM00408">
    <property type="entry name" value="IGc2"/>
    <property type="match status" value="1"/>
</dbReference>
<dbReference type="Proteomes" id="UP000005408">
    <property type="component" value="Unassembled WGS sequence"/>
</dbReference>
<dbReference type="InterPro" id="IPR013783">
    <property type="entry name" value="Ig-like_fold"/>
</dbReference>
<dbReference type="InterPro" id="IPR036179">
    <property type="entry name" value="Ig-like_dom_sf"/>
</dbReference>
<dbReference type="Pfam" id="PF13927">
    <property type="entry name" value="Ig_3"/>
    <property type="match status" value="1"/>
</dbReference>
<name>A0A8W8M892_MAGGI</name>
<organism evidence="2 3">
    <name type="scientific">Magallana gigas</name>
    <name type="common">Pacific oyster</name>
    <name type="synonym">Crassostrea gigas</name>
    <dbReference type="NCBI Taxonomy" id="29159"/>
    <lineage>
        <taxon>Eukaryota</taxon>
        <taxon>Metazoa</taxon>
        <taxon>Spiralia</taxon>
        <taxon>Lophotrochozoa</taxon>
        <taxon>Mollusca</taxon>
        <taxon>Bivalvia</taxon>
        <taxon>Autobranchia</taxon>
        <taxon>Pteriomorphia</taxon>
        <taxon>Ostreida</taxon>
        <taxon>Ostreoidea</taxon>
        <taxon>Ostreidae</taxon>
        <taxon>Magallana</taxon>
    </lineage>
</organism>
<dbReference type="InterPro" id="IPR003599">
    <property type="entry name" value="Ig_sub"/>
</dbReference>
<dbReference type="PROSITE" id="PS50835">
    <property type="entry name" value="IG_LIKE"/>
    <property type="match status" value="1"/>
</dbReference>
<dbReference type="EnsemblMetazoa" id="G32240.1">
    <property type="protein sequence ID" value="G32240.1:cds"/>
    <property type="gene ID" value="G32240"/>
</dbReference>
<protein>
    <recommendedName>
        <fullName evidence="1">Ig-like domain-containing protein</fullName>
    </recommendedName>
</protein>
<evidence type="ECO:0000259" key="1">
    <source>
        <dbReference type="PROSITE" id="PS50835"/>
    </source>
</evidence>
<dbReference type="SMART" id="SM00409">
    <property type="entry name" value="IG"/>
    <property type="match status" value="1"/>
</dbReference>
<dbReference type="InterPro" id="IPR007110">
    <property type="entry name" value="Ig-like_dom"/>
</dbReference>
<dbReference type="InterPro" id="IPR003598">
    <property type="entry name" value="Ig_sub2"/>
</dbReference>